<proteinExistence type="predicted"/>
<dbReference type="Proteomes" id="UP000887576">
    <property type="component" value="Unplaced"/>
</dbReference>
<reference evidence="2" key="1">
    <citation type="submission" date="2022-11" db="UniProtKB">
        <authorList>
            <consortium name="WormBaseParasite"/>
        </authorList>
    </citation>
    <scope>IDENTIFICATION</scope>
</reference>
<protein>
    <submittedName>
        <fullName evidence="2">F-box domain-containing protein</fullName>
    </submittedName>
</protein>
<evidence type="ECO:0000313" key="2">
    <source>
        <dbReference type="WBParaSite" id="JU765_v2.g2593.t1"/>
    </source>
</evidence>
<sequence length="445" mass="53220">MSKRRSDSDGLYDGMKKMKNLDDIKQEISEEKKNWEQNRKLFMMRRLEHGFCLNVFREFKRRADYVEREMIQFQYQAALARERTFKLLSIKNHMENPVKLCPDLYCIIFQYFIQKDGNKWLRYLDVDVLLKFMLIGERTLLFVFGIFRRTKSLYFDKDDVGFDRAVCMKYSDLTKIFIKFVSPFITHVNFTDRDSGLEYQNIVFKQLSEDSRQKTLTIANLIQVNNVAETALEKLVAKGTLIEFMDLKKELLPHLPALEFHSLVMNSFDDWHDVLAAVSCSFRKFVVTRRTGCKFKRFPKTNRSNRNRNMFHNVEELSLELEFDDDFKRVFKNLQKYFPNVKKVTINTANSIVDEATDALDAVKFYDNFDESIVSTWKKIKEEIENAPQPEIIFNFEYFVFSRTKRDEMIQWFNGEEIDEETFRWTSTKNETKMIDFIIYGEPDY</sequence>
<evidence type="ECO:0000313" key="1">
    <source>
        <dbReference type="Proteomes" id="UP000887576"/>
    </source>
</evidence>
<dbReference type="WBParaSite" id="JU765_v2.g2593.t1">
    <property type="protein sequence ID" value="JU765_v2.g2593.t1"/>
    <property type="gene ID" value="JU765_v2.g2593"/>
</dbReference>
<organism evidence="1 2">
    <name type="scientific">Panagrolaimus sp. JU765</name>
    <dbReference type="NCBI Taxonomy" id="591449"/>
    <lineage>
        <taxon>Eukaryota</taxon>
        <taxon>Metazoa</taxon>
        <taxon>Ecdysozoa</taxon>
        <taxon>Nematoda</taxon>
        <taxon>Chromadorea</taxon>
        <taxon>Rhabditida</taxon>
        <taxon>Tylenchina</taxon>
        <taxon>Panagrolaimomorpha</taxon>
        <taxon>Panagrolaimoidea</taxon>
        <taxon>Panagrolaimidae</taxon>
        <taxon>Panagrolaimus</taxon>
    </lineage>
</organism>
<accession>A0AC34R1R2</accession>
<name>A0AC34R1R2_9BILA</name>